<evidence type="ECO:0000256" key="7">
    <source>
        <dbReference type="HAMAP-Rule" id="MF_01302"/>
    </source>
</evidence>
<comment type="function">
    <text evidence="7">One of the primary rRNA binding proteins, it binds directly to 16S rRNA central domain where it helps coordinate assembly of the platform of the 30S subunit.</text>
</comment>
<protein>
    <recommendedName>
        <fullName evidence="6 7">Small ribosomal subunit protein uS8</fullName>
    </recommendedName>
</protein>
<accession>A0A1F5UPE9</accession>
<evidence type="ECO:0000256" key="8">
    <source>
        <dbReference type="RuleBase" id="RU003660"/>
    </source>
</evidence>
<proteinExistence type="inferred from homology"/>
<comment type="similarity">
    <text evidence="1 7 8">Belongs to the universal ribosomal protein uS8 family.</text>
</comment>
<reference evidence="9 10" key="1">
    <citation type="journal article" date="2016" name="Nat. Commun.">
        <title>Thousands of microbial genomes shed light on interconnected biogeochemical processes in an aquifer system.</title>
        <authorList>
            <person name="Anantharaman K."/>
            <person name="Brown C.T."/>
            <person name="Hug L.A."/>
            <person name="Sharon I."/>
            <person name="Castelle C.J."/>
            <person name="Probst A.J."/>
            <person name="Thomas B.C."/>
            <person name="Singh A."/>
            <person name="Wilkins M.J."/>
            <person name="Karaoz U."/>
            <person name="Brodie E.L."/>
            <person name="Williams K.H."/>
            <person name="Hubbard S.S."/>
            <person name="Banfield J.F."/>
        </authorList>
    </citation>
    <scope>NUCLEOTIDE SEQUENCE [LARGE SCALE GENOMIC DNA]</scope>
    <source>
        <strain evidence="10">RBG_16_55_9</strain>
    </source>
</reference>
<dbReference type="GO" id="GO:1990904">
    <property type="term" value="C:ribonucleoprotein complex"/>
    <property type="evidence" value="ECO:0007669"/>
    <property type="project" value="UniProtKB-KW"/>
</dbReference>
<sequence length="134" mass="15375">MIMDPLSDMLTRIRNANERFHSEVSMHSSKLQEEVARLLKEQGYIDDFQVQEEEEGKRRLTLKLKYKGKRGRERVIHGLERVSRPSCRVYVGVDEIPYVMGGLGVTILSTSQGLMSGHEARTRRVGGEVLCNIW</sequence>
<evidence type="ECO:0000256" key="1">
    <source>
        <dbReference type="ARBA" id="ARBA00006471"/>
    </source>
</evidence>
<keyword evidence="2 7" id="KW-0699">rRNA-binding</keyword>
<evidence type="ECO:0000256" key="5">
    <source>
        <dbReference type="ARBA" id="ARBA00023274"/>
    </source>
</evidence>
<evidence type="ECO:0000256" key="3">
    <source>
        <dbReference type="ARBA" id="ARBA00022884"/>
    </source>
</evidence>
<dbReference type="NCBIfam" id="NF001109">
    <property type="entry name" value="PRK00136.1"/>
    <property type="match status" value="1"/>
</dbReference>
<dbReference type="PANTHER" id="PTHR11758">
    <property type="entry name" value="40S RIBOSOMAL PROTEIN S15A"/>
    <property type="match status" value="1"/>
</dbReference>
<dbReference type="GO" id="GO:0019843">
    <property type="term" value="F:rRNA binding"/>
    <property type="evidence" value="ECO:0007669"/>
    <property type="project" value="UniProtKB-UniRule"/>
</dbReference>
<keyword evidence="5 7" id="KW-0687">Ribonucleoprotein</keyword>
<dbReference type="SUPFAM" id="SSF56047">
    <property type="entry name" value="Ribosomal protein S8"/>
    <property type="match status" value="1"/>
</dbReference>
<dbReference type="GO" id="GO:0003735">
    <property type="term" value="F:structural constituent of ribosome"/>
    <property type="evidence" value="ECO:0007669"/>
    <property type="project" value="InterPro"/>
</dbReference>
<comment type="caution">
    <text evidence="9">The sequence shown here is derived from an EMBL/GenBank/DDBJ whole genome shotgun (WGS) entry which is preliminary data.</text>
</comment>
<gene>
    <name evidence="7" type="primary">rpsH</name>
    <name evidence="9" type="ORF">A2Z21_08565</name>
</gene>
<dbReference type="InterPro" id="IPR035987">
    <property type="entry name" value="Ribosomal_uS8_sf"/>
</dbReference>
<dbReference type="PROSITE" id="PS00053">
    <property type="entry name" value="RIBOSOMAL_S8"/>
    <property type="match status" value="1"/>
</dbReference>
<evidence type="ECO:0000256" key="6">
    <source>
        <dbReference type="ARBA" id="ARBA00035258"/>
    </source>
</evidence>
<evidence type="ECO:0000313" key="9">
    <source>
        <dbReference type="EMBL" id="OGF53005.1"/>
    </source>
</evidence>
<keyword evidence="3 7" id="KW-0694">RNA-binding</keyword>
<dbReference type="Pfam" id="PF00410">
    <property type="entry name" value="Ribosomal_S8"/>
    <property type="match status" value="1"/>
</dbReference>
<evidence type="ECO:0000256" key="2">
    <source>
        <dbReference type="ARBA" id="ARBA00022730"/>
    </source>
</evidence>
<comment type="subunit">
    <text evidence="7">Part of the 30S ribosomal subunit. Contacts proteins S5 and S12.</text>
</comment>
<dbReference type="GO" id="GO:0006412">
    <property type="term" value="P:translation"/>
    <property type="evidence" value="ECO:0007669"/>
    <property type="project" value="UniProtKB-UniRule"/>
</dbReference>
<dbReference type="Gene3D" id="3.30.1370.30">
    <property type="match status" value="1"/>
</dbReference>
<dbReference type="AlphaFoldDB" id="A0A1F5UPE9"/>
<dbReference type="Gene3D" id="3.30.1490.10">
    <property type="match status" value="1"/>
</dbReference>
<name>A0A1F5UPE9_FRAXR</name>
<dbReference type="FunFam" id="3.30.1490.10:FF:000001">
    <property type="entry name" value="30S ribosomal protein S8"/>
    <property type="match status" value="1"/>
</dbReference>
<dbReference type="EMBL" id="MFGX01000122">
    <property type="protein sequence ID" value="OGF53005.1"/>
    <property type="molecule type" value="Genomic_DNA"/>
</dbReference>
<dbReference type="InterPro" id="IPR047863">
    <property type="entry name" value="Ribosomal_uS8_CS"/>
</dbReference>
<dbReference type="STRING" id="1817864.A2Z21_08565"/>
<dbReference type="Proteomes" id="UP000179157">
    <property type="component" value="Unassembled WGS sequence"/>
</dbReference>
<dbReference type="InterPro" id="IPR000630">
    <property type="entry name" value="Ribosomal_uS8"/>
</dbReference>
<dbReference type="GO" id="GO:0005737">
    <property type="term" value="C:cytoplasm"/>
    <property type="evidence" value="ECO:0007669"/>
    <property type="project" value="UniProtKB-ARBA"/>
</dbReference>
<evidence type="ECO:0000313" key="10">
    <source>
        <dbReference type="Proteomes" id="UP000179157"/>
    </source>
</evidence>
<evidence type="ECO:0000256" key="4">
    <source>
        <dbReference type="ARBA" id="ARBA00022980"/>
    </source>
</evidence>
<organism evidence="9 10">
    <name type="scientific">Fraserbacteria sp. (strain RBG_16_55_9)</name>
    <dbReference type="NCBI Taxonomy" id="1817864"/>
    <lineage>
        <taxon>Bacteria</taxon>
        <taxon>Candidatus Fraseribacteriota</taxon>
    </lineage>
</organism>
<dbReference type="FunFam" id="3.30.1370.30:FF:000002">
    <property type="entry name" value="30S ribosomal protein S8"/>
    <property type="match status" value="1"/>
</dbReference>
<keyword evidence="4 7" id="KW-0689">Ribosomal protein</keyword>
<dbReference type="HAMAP" id="MF_01302_B">
    <property type="entry name" value="Ribosomal_uS8_B"/>
    <property type="match status" value="1"/>
</dbReference>
<dbReference type="GO" id="GO:0005840">
    <property type="term" value="C:ribosome"/>
    <property type="evidence" value="ECO:0007669"/>
    <property type="project" value="UniProtKB-KW"/>
</dbReference>